<accession>A0A2R6C6N2</accession>
<dbReference type="SUPFAM" id="SSF53448">
    <property type="entry name" value="Nucleotide-diphospho-sugar transferases"/>
    <property type="match status" value="1"/>
</dbReference>
<evidence type="ECO:0000313" key="2">
    <source>
        <dbReference type="EMBL" id="PSO06514.1"/>
    </source>
</evidence>
<protein>
    <recommendedName>
        <fullName evidence="1">Glycosyltransferase 2-like domain-containing protein</fullName>
    </recommendedName>
</protein>
<dbReference type="Pfam" id="PF00535">
    <property type="entry name" value="Glycos_transf_2"/>
    <property type="match status" value="1"/>
</dbReference>
<evidence type="ECO:0000313" key="3">
    <source>
        <dbReference type="Proteomes" id="UP000242015"/>
    </source>
</evidence>
<evidence type="ECO:0000259" key="1">
    <source>
        <dbReference type="Pfam" id="PF00535"/>
    </source>
</evidence>
<reference evidence="2 3" key="1">
    <citation type="submission" date="2017-04" db="EMBL/GenBank/DDBJ databases">
        <title>Novel microbial lineages endemic to geothermal iron-oxide mats fill important gaps in the evolutionary history of Archaea.</title>
        <authorList>
            <person name="Jay Z.J."/>
            <person name="Beam J.P."/>
            <person name="Dlakic M."/>
            <person name="Rusch D.B."/>
            <person name="Kozubal M.A."/>
            <person name="Inskeep W.P."/>
        </authorList>
    </citation>
    <scope>NUCLEOTIDE SEQUENCE [LARGE SCALE GENOMIC DNA]</scope>
    <source>
        <strain evidence="2">BE_D</strain>
    </source>
</reference>
<dbReference type="Proteomes" id="UP000242015">
    <property type="component" value="Unassembled WGS sequence"/>
</dbReference>
<sequence>MVGKAVSVIVIAHTRRDFILEAVNSALNQTLRPEMYEVIVVKNFEDSVIDSSLDKLGVRSYFSREQGVGAKICEGLRLTSNPIITFLEYDDAYTAERLETIVQSFTDDDVGYYHNSQIYINERGEVIQIAQRRVTHQGRLKVPSQLKHSAFRSTLSSEAYSNTSSIAVSRELLQRWMEQLGRIKGAPDLFIFLCALLSDKDLVLDQNRLTMQRLHTHNTFTMPELTSNSLEAYLMRQYERSTALLDDLSIMRSLTLDHTYSKDIVRRIAYWKVNQRLFSPPGETQRTELALSEMLSYVLSTRGFEALRRLRNVLLINLPDRVRLFYLRRIIRSK</sequence>
<dbReference type="GO" id="GO:0016758">
    <property type="term" value="F:hexosyltransferase activity"/>
    <property type="evidence" value="ECO:0007669"/>
    <property type="project" value="UniProtKB-ARBA"/>
</dbReference>
<dbReference type="PANTHER" id="PTHR22916:SF3">
    <property type="entry name" value="UDP-GLCNAC:BETAGAL BETA-1,3-N-ACETYLGLUCOSAMINYLTRANSFERASE-LIKE PROTEIN 1"/>
    <property type="match status" value="1"/>
</dbReference>
<dbReference type="InterPro" id="IPR001173">
    <property type="entry name" value="Glyco_trans_2-like"/>
</dbReference>
<name>A0A2R6C6N2_9ARCH</name>
<organism evidence="2 3">
    <name type="scientific">Candidatus Marsarchaeota G2 archaeon BE_D</name>
    <dbReference type="NCBI Taxonomy" id="1978158"/>
    <lineage>
        <taxon>Archaea</taxon>
        <taxon>Candidatus Marsarchaeota</taxon>
        <taxon>Candidatus Marsarchaeota group 2</taxon>
    </lineage>
</organism>
<proteinExistence type="predicted"/>
<dbReference type="Gene3D" id="3.90.550.10">
    <property type="entry name" value="Spore Coat Polysaccharide Biosynthesis Protein SpsA, Chain A"/>
    <property type="match status" value="1"/>
</dbReference>
<dbReference type="AlphaFoldDB" id="A0A2R6C6N2"/>
<dbReference type="EMBL" id="NEXF01000471">
    <property type="protein sequence ID" value="PSO06514.1"/>
    <property type="molecule type" value="Genomic_DNA"/>
</dbReference>
<gene>
    <name evidence="2" type="ORF">B9Q04_15660</name>
</gene>
<dbReference type="CDD" id="cd00761">
    <property type="entry name" value="Glyco_tranf_GTA_type"/>
    <property type="match status" value="1"/>
</dbReference>
<comment type="caution">
    <text evidence="2">The sequence shown here is derived from an EMBL/GenBank/DDBJ whole genome shotgun (WGS) entry which is preliminary data.</text>
</comment>
<dbReference type="PANTHER" id="PTHR22916">
    <property type="entry name" value="GLYCOSYLTRANSFERASE"/>
    <property type="match status" value="1"/>
</dbReference>
<dbReference type="InterPro" id="IPR029044">
    <property type="entry name" value="Nucleotide-diphossugar_trans"/>
</dbReference>
<feature type="domain" description="Glycosyltransferase 2-like" evidence="1">
    <location>
        <begin position="7"/>
        <end position="131"/>
    </location>
</feature>